<dbReference type="InterPro" id="IPR039373">
    <property type="entry name" value="Peptidase_M28B"/>
</dbReference>
<dbReference type="EMBL" id="KV453910">
    <property type="protein sequence ID" value="ODV81282.1"/>
    <property type="molecule type" value="Genomic_DNA"/>
</dbReference>
<feature type="domain" description="PA" evidence="3">
    <location>
        <begin position="169"/>
        <end position="246"/>
    </location>
</feature>
<dbReference type="Gene3D" id="3.50.30.30">
    <property type="match status" value="1"/>
</dbReference>
<dbReference type="InterPro" id="IPR007365">
    <property type="entry name" value="TFR-like_dimer_dom"/>
</dbReference>
<evidence type="ECO:0000313" key="7">
    <source>
        <dbReference type="Proteomes" id="UP000094285"/>
    </source>
</evidence>
<dbReference type="CDD" id="cd08022">
    <property type="entry name" value="M28_PSMA_like"/>
    <property type="match status" value="1"/>
</dbReference>
<dbReference type="InterPro" id="IPR007484">
    <property type="entry name" value="Peptidase_M28"/>
</dbReference>
<sequence length="800" mass="89668">MSEKIEYTPIEAKPRHHASRWRKWTHLALLAAPLIYLAHYSQYPSSLYSLLQGSEPIDNPSQVVLDALSINLASKWSKIYTAEAHLAGTNYGLVQWTADQFERYGLKSTIDEYEVLLSYPDDHALNLVAKDGLVAYKAPLKEDVLKEDKTSGGDGLVPTFLGYAANGNVTAQYVYANYATRDDFRQLKAEGVDVSGKIVIARYGAIFRGLKVKFAQDEGAVGVLLYTDPGDDNGITPANGYEQYPKGPARQESSVQRGSVQFLGGLGSAPGDPTTPGYSSKPGAERQDPHDSIGKIPALPISYREVKPILEKLNGHGHKLGKEWKGGLDGVSYSTGPNKEYTLNLYSKQIYNISTIYNVYGEFEGKNPGEAIIVGNHRDAWIKGGAGDPNSGSAVLIEVARALGRLQKLGYKFKRSIILHSYDGEEYGLVGSTEQGEYFAKKYQKDVVAYINLDVAVSGKHLHLLASPLLNHVLLEVAKQVEYPDKEGTTLYDHYLEERGGKIGNLGLGSDYAVYLDHLGIASVDFGFTGGKGDPVYHYHSNYDSYHWISEYADKGFKFHGATAKYLSLLILRLAERDVIDFKLEDYSYALGTYFNTTLEKVPKSWLDEKVSGDALKDFLGHDEKTSALVKEASQGEYSDHSRYPFMELMSVKQCSMHKVVRFEEDDGEFTVRELLNHTLHELISLQNLTTHFDAHAEQLQEQADHWDSLRFWEKIKLFVLLRVSNKLLHYFERNFLHHDGLDGRPWYRHIVYAGGRYTGYAGQTLPGLLEAIEDHDLGRFVHWLGVVDRTLRRINHEIS</sequence>
<dbReference type="SUPFAM" id="SSF47672">
    <property type="entry name" value="Transferrin receptor-like dimerisation domain"/>
    <property type="match status" value="1"/>
</dbReference>
<dbReference type="Pfam" id="PF02225">
    <property type="entry name" value="PA"/>
    <property type="match status" value="1"/>
</dbReference>
<dbReference type="SUPFAM" id="SSF53187">
    <property type="entry name" value="Zn-dependent exopeptidases"/>
    <property type="match status" value="1"/>
</dbReference>
<gene>
    <name evidence="6" type="ORF">CANTADRAFT_46791</name>
</gene>
<dbReference type="STRING" id="984487.A0A1E4SPG6"/>
<dbReference type="Gene3D" id="3.40.630.10">
    <property type="entry name" value="Zn peptidases"/>
    <property type="match status" value="1"/>
</dbReference>
<feature type="region of interest" description="Disordered" evidence="2">
    <location>
        <begin position="232"/>
        <end position="295"/>
    </location>
</feature>
<dbReference type="Gene3D" id="1.20.930.40">
    <property type="entry name" value="Transferrin receptor-like, dimerisation domain"/>
    <property type="match status" value="1"/>
</dbReference>
<feature type="domain" description="Transferrin receptor-like dimerisation" evidence="4">
    <location>
        <begin position="685"/>
        <end position="797"/>
    </location>
</feature>
<name>A0A1E4SPG6_9ASCO</name>
<dbReference type="GO" id="GO:0004180">
    <property type="term" value="F:carboxypeptidase activity"/>
    <property type="evidence" value="ECO:0007669"/>
    <property type="project" value="TreeGrafter"/>
</dbReference>
<dbReference type="SUPFAM" id="SSF52025">
    <property type="entry name" value="PA domain"/>
    <property type="match status" value="1"/>
</dbReference>
<comment type="similarity">
    <text evidence="1">Belongs to the peptidase M28 family. M28B subfamily.</text>
</comment>
<evidence type="ECO:0000256" key="1">
    <source>
        <dbReference type="ARBA" id="ARBA00005634"/>
    </source>
</evidence>
<evidence type="ECO:0000313" key="6">
    <source>
        <dbReference type="EMBL" id="ODV81282.1"/>
    </source>
</evidence>
<dbReference type="InterPro" id="IPR003137">
    <property type="entry name" value="PA_domain"/>
</dbReference>
<feature type="domain" description="Peptidase M28" evidence="5">
    <location>
        <begin position="358"/>
        <end position="550"/>
    </location>
</feature>
<accession>A0A1E4SPG6</accession>
<protein>
    <submittedName>
        <fullName evidence="6">Membrane protein</fullName>
    </submittedName>
</protein>
<dbReference type="InterPro" id="IPR036757">
    <property type="entry name" value="TFR-like_dimer_dom_sf"/>
</dbReference>
<dbReference type="RefSeq" id="XP_020066404.1">
    <property type="nucleotide sequence ID" value="XM_020209383.1"/>
</dbReference>
<evidence type="ECO:0000256" key="2">
    <source>
        <dbReference type="SAM" id="MobiDB-lite"/>
    </source>
</evidence>
<dbReference type="PANTHER" id="PTHR10404">
    <property type="entry name" value="N-ACETYLATED-ALPHA-LINKED ACIDIC DIPEPTIDASE"/>
    <property type="match status" value="1"/>
</dbReference>
<dbReference type="Pfam" id="PF04253">
    <property type="entry name" value="TFR_dimer"/>
    <property type="match status" value="1"/>
</dbReference>
<dbReference type="FunFam" id="3.50.30.30:FF:000008">
    <property type="entry name" value="Glutamate carboxypeptidase 2"/>
    <property type="match status" value="1"/>
</dbReference>
<dbReference type="FunFam" id="3.40.630.10:FF:000101">
    <property type="entry name" value="N-acetylated alpha-linked acidic dipeptidase like 1"/>
    <property type="match status" value="1"/>
</dbReference>
<reference evidence="7" key="1">
    <citation type="submission" date="2016-05" db="EMBL/GenBank/DDBJ databases">
        <title>Comparative genomics of biotechnologically important yeasts.</title>
        <authorList>
            <consortium name="DOE Joint Genome Institute"/>
            <person name="Riley R."/>
            <person name="Haridas S."/>
            <person name="Wolfe K.H."/>
            <person name="Lopes M.R."/>
            <person name="Hittinger C.T."/>
            <person name="Goker M."/>
            <person name="Salamov A."/>
            <person name="Wisecaver J."/>
            <person name="Long T.M."/>
            <person name="Aerts A.L."/>
            <person name="Barry K."/>
            <person name="Choi C."/>
            <person name="Clum A."/>
            <person name="Coughlan A.Y."/>
            <person name="Deshpande S."/>
            <person name="Douglass A.P."/>
            <person name="Hanson S.J."/>
            <person name="Klenk H.-P."/>
            <person name="Labutti K."/>
            <person name="Lapidus A."/>
            <person name="Lindquist E."/>
            <person name="Lipzen A."/>
            <person name="Meier-Kolthoff J.P."/>
            <person name="Ohm R.A."/>
            <person name="Otillar R.P."/>
            <person name="Pangilinan J."/>
            <person name="Peng Y."/>
            <person name="Rokas A."/>
            <person name="Rosa C.A."/>
            <person name="Scheuner C."/>
            <person name="Sibirny A.A."/>
            <person name="Slot J.C."/>
            <person name="Stielow J.B."/>
            <person name="Sun H."/>
            <person name="Kurtzman C.P."/>
            <person name="Blackwell M."/>
            <person name="Grigoriev I.V."/>
            <person name="Jeffries T.W."/>
        </authorList>
    </citation>
    <scope>NUCLEOTIDE SEQUENCE [LARGE SCALE GENOMIC DNA]</scope>
    <source>
        <strain evidence="7">NRRL Y-17324</strain>
    </source>
</reference>
<dbReference type="Proteomes" id="UP000094285">
    <property type="component" value="Unassembled WGS sequence"/>
</dbReference>
<evidence type="ECO:0000259" key="5">
    <source>
        <dbReference type="Pfam" id="PF04389"/>
    </source>
</evidence>
<organism evidence="6 7">
    <name type="scientific">Suhomyces tanzawaensis NRRL Y-17324</name>
    <dbReference type="NCBI Taxonomy" id="984487"/>
    <lineage>
        <taxon>Eukaryota</taxon>
        <taxon>Fungi</taxon>
        <taxon>Dikarya</taxon>
        <taxon>Ascomycota</taxon>
        <taxon>Saccharomycotina</taxon>
        <taxon>Pichiomycetes</taxon>
        <taxon>Debaryomycetaceae</taxon>
        <taxon>Suhomyces</taxon>
    </lineage>
</organism>
<dbReference type="PANTHER" id="PTHR10404:SF46">
    <property type="entry name" value="VACUOLAR PROTEIN SORTING-ASSOCIATED PROTEIN 70"/>
    <property type="match status" value="1"/>
</dbReference>
<keyword evidence="7" id="KW-1185">Reference proteome</keyword>
<dbReference type="GeneID" id="30983519"/>
<evidence type="ECO:0000259" key="4">
    <source>
        <dbReference type="Pfam" id="PF04253"/>
    </source>
</evidence>
<evidence type="ECO:0000259" key="3">
    <source>
        <dbReference type="Pfam" id="PF02225"/>
    </source>
</evidence>
<dbReference type="Pfam" id="PF04389">
    <property type="entry name" value="Peptidase_M28"/>
    <property type="match status" value="1"/>
</dbReference>
<proteinExistence type="inferred from homology"/>
<dbReference type="CDD" id="cd02121">
    <property type="entry name" value="PA_GCPII_like"/>
    <property type="match status" value="1"/>
</dbReference>
<dbReference type="OrthoDB" id="5841748at2759"/>
<dbReference type="AlphaFoldDB" id="A0A1E4SPG6"/>
<dbReference type="InterPro" id="IPR046450">
    <property type="entry name" value="PA_dom_sf"/>
</dbReference>
<feature type="compositionally biased region" description="Basic and acidic residues" evidence="2">
    <location>
        <begin position="283"/>
        <end position="293"/>
    </location>
</feature>